<feature type="compositionally biased region" description="Low complexity" evidence="1">
    <location>
        <begin position="759"/>
        <end position="771"/>
    </location>
</feature>
<feature type="region of interest" description="Disordered" evidence="1">
    <location>
        <begin position="1648"/>
        <end position="1740"/>
    </location>
</feature>
<feature type="compositionally biased region" description="Low complexity" evidence="1">
    <location>
        <begin position="169"/>
        <end position="182"/>
    </location>
</feature>
<feature type="compositionally biased region" description="Polar residues" evidence="1">
    <location>
        <begin position="1346"/>
        <end position="1368"/>
    </location>
</feature>
<feature type="compositionally biased region" description="Polar residues" evidence="1">
    <location>
        <begin position="102"/>
        <end position="111"/>
    </location>
</feature>
<evidence type="ECO:0000313" key="5">
    <source>
        <dbReference type="Proteomes" id="UP000053664"/>
    </source>
</evidence>
<dbReference type="Pfam" id="PF00621">
    <property type="entry name" value="RhoGEF"/>
    <property type="match status" value="2"/>
</dbReference>
<feature type="region of interest" description="Disordered" evidence="1">
    <location>
        <begin position="1403"/>
        <end position="1430"/>
    </location>
</feature>
<dbReference type="InterPro" id="IPR000219">
    <property type="entry name" value="DH_dom"/>
</dbReference>
<dbReference type="PANTHER" id="PTHR12673:SF270">
    <property type="entry name" value="FYVE-TYPE DOMAIN-CONTAINING PROTEIN"/>
    <property type="match status" value="1"/>
</dbReference>
<feature type="compositionally biased region" description="Low complexity" evidence="1">
    <location>
        <begin position="201"/>
        <end position="222"/>
    </location>
</feature>
<feature type="compositionally biased region" description="Polar residues" evidence="1">
    <location>
        <begin position="229"/>
        <end position="242"/>
    </location>
</feature>
<dbReference type="InterPro" id="IPR001849">
    <property type="entry name" value="PH_domain"/>
</dbReference>
<dbReference type="SUPFAM" id="SSF48065">
    <property type="entry name" value="DBL homology domain (DH-domain)"/>
    <property type="match status" value="1"/>
</dbReference>
<feature type="compositionally biased region" description="Low complexity" evidence="1">
    <location>
        <begin position="329"/>
        <end position="345"/>
    </location>
</feature>
<feature type="region of interest" description="Disordered" evidence="1">
    <location>
        <begin position="1000"/>
        <end position="1021"/>
    </location>
</feature>
<dbReference type="InterPro" id="IPR035899">
    <property type="entry name" value="DBL_dom_sf"/>
</dbReference>
<feature type="compositionally biased region" description="Polar residues" evidence="1">
    <location>
        <begin position="1286"/>
        <end position="1307"/>
    </location>
</feature>
<feature type="region of interest" description="Disordered" evidence="1">
    <location>
        <begin position="711"/>
        <end position="773"/>
    </location>
</feature>
<feature type="region of interest" description="Disordered" evidence="1">
    <location>
        <begin position="1548"/>
        <end position="1593"/>
    </location>
</feature>
<dbReference type="Gene3D" id="1.20.900.10">
    <property type="entry name" value="Dbl homology (DH) domain"/>
    <property type="match status" value="1"/>
</dbReference>
<dbReference type="PROSITE" id="PS50003">
    <property type="entry name" value="PH_DOMAIN"/>
    <property type="match status" value="1"/>
</dbReference>
<dbReference type="RefSeq" id="XP_007879789.1">
    <property type="nucleotide sequence ID" value="XM_007881598.1"/>
</dbReference>
<feature type="compositionally biased region" description="Low complexity" evidence="1">
    <location>
        <begin position="434"/>
        <end position="446"/>
    </location>
</feature>
<proteinExistence type="predicted"/>
<dbReference type="GO" id="GO:0005737">
    <property type="term" value="C:cytoplasm"/>
    <property type="evidence" value="ECO:0007669"/>
    <property type="project" value="TreeGrafter"/>
</dbReference>
<evidence type="ECO:0008006" key="6">
    <source>
        <dbReference type="Google" id="ProtNLM"/>
    </source>
</evidence>
<feature type="compositionally biased region" description="Low complexity" evidence="1">
    <location>
        <begin position="1777"/>
        <end position="1789"/>
    </location>
</feature>
<feature type="domain" description="DH" evidence="3">
    <location>
        <begin position="541"/>
        <end position="837"/>
    </location>
</feature>
<dbReference type="Gene3D" id="2.30.29.30">
    <property type="entry name" value="Pleckstrin-homology domain (PH domain)/Phosphotyrosine-binding domain (PTB)"/>
    <property type="match status" value="1"/>
</dbReference>
<evidence type="ECO:0000313" key="4">
    <source>
        <dbReference type="EMBL" id="EPQ28247.1"/>
    </source>
</evidence>
<dbReference type="HOGENOM" id="CLU_237533_0_0_1"/>
<reference evidence="4 5" key="1">
    <citation type="journal article" date="2013" name="Plant Cell">
        <title>The transition from a phytopathogenic smut ancestor to an anamorphic biocontrol agent deciphered by comparative whole-genome analysis.</title>
        <authorList>
            <person name="Lefebvre F."/>
            <person name="Joly D.L."/>
            <person name="Labbe C."/>
            <person name="Teichmann B."/>
            <person name="Linning R."/>
            <person name="Belzile F."/>
            <person name="Bakkeren G."/>
            <person name="Belanger R.R."/>
        </authorList>
    </citation>
    <scope>NUCLEOTIDE SEQUENCE [LARGE SCALE GENOMIC DNA]</scope>
    <source>
        <strain evidence="4 5">PF-1</strain>
    </source>
</reference>
<dbReference type="eggNOG" id="ENOG502S1A1">
    <property type="taxonomic scope" value="Eukaryota"/>
</dbReference>
<feature type="compositionally biased region" description="Basic and acidic residues" evidence="1">
    <location>
        <begin position="65"/>
        <end position="88"/>
    </location>
</feature>
<dbReference type="CDD" id="cd00821">
    <property type="entry name" value="PH"/>
    <property type="match status" value="1"/>
</dbReference>
<dbReference type="PROSITE" id="PS50010">
    <property type="entry name" value="DH_2"/>
    <property type="match status" value="1"/>
</dbReference>
<feature type="region of interest" description="Disordered" evidence="1">
    <location>
        <begin position="59"/>
        <end position="111"/>
    </location>
</feature>
<organism evidence="4 5">
    <name type="scientific">Pseudozyma flocculosa PF-1</name>
    <dbReference type="NCBI Taxonomy" id="1277687"/>
    <lineage>
        <taxon>Eukaryota</taxon>
        <taxon>Fungi</taxon>
        <taxon>Dikarya</taxon>
        <taxon>Basidiomycota</taxon>
        <taxon>Ustilaginomycotina</taxon>
        <taxon>Ustilaginomycetes</taxon>
        <taxon>Ustilaginales</taxon>
        <taxon>Ustilaginaceae</taxon>
        <taxon>Pseudozyma</taxon>
    </lineage>
</organism>
<evidence type="ECO:0000256" key="1">
    <source>
        <dbReference type="SAM" id="MobiDB-lite"/>
    </source>
</evidence>
<feature type="region of interest" description="Disordered" evidence="1">
    <location>
        <begin position="1769"/>
        <end position="1824"/>
    </location>
</feature>
<dbReference type="InterPro" id="IPR011993">
    <property type="entry name" value="PH-like_dom_sf"/>
</dbReference>
<feature type="compositionally biased region" description="Polar residues" evidence="1">
    <location>
        <begin position="1413"/>
        <end position="1430"/>
    </location>
</feature>
<feature type="compositionally biased region" description="Polar residues" evidence="1">
    <location>
        <begin position="723"/>
        <end position="737"/>
    </location>
</feature>
<feature type="region of interest" description="Disordered" evidence="1">
    <location>
        <begin position="1284"/>
        <end position="1368"/>
    </location>
</feature>
<feature type="region of interest" description="Disordered" evidence="1">
    <location>
        <begin position="137"/>
        <end position="242"/>
    </location>
</feature>
<evidence type="ECO:0000259" key="2">
    <source>
        <dbReference type="PROSITE" id="PS50003"/>
    </source>
</evidence>
<evidence type="ECO:0000259" key="3">
    <source>
        <dbReference type="PROSITE" id="PS50010"/>
    </source>
</evidence>
<feature type="compositionally biased region" description="Low complexity" evidence="1">
    <location>
        <begin position="1570"/>
        <end position="1585"/>
    </location>
</feature>
<feature type="compositionally biased region" description="Low complexity" evidence="1">
    <location>
        <begin position="416"/>
        <end position="427"/>
    </location>
</feature>
<accession>A0A061H5Q1</accession>
<feature type="region of interest" description="Disordered" evidence="1">
    <location>
        <begin position="266"/>
        <end position="347"/>
    </location>
</feature>
<feature type="region of interest" description="Disordered" evidence="1">
    <location>
        <begin position="1081"/>
        <end position="1100"/>
    </location>
</feature>
<name>A0A061H5Q1_9BASI</name>
<protein>
    <recommendedName>
        <fullName evidence="6">DH domain-containing protein</fullName>
    </recommendedName>
</protein>
<dbReference type="EMBL" id="KE361635">
    <property type="protein sequence ID" value="EPQ28247.1"/>
    <property type="molecule type" value="Genomic_DNA"/>
</dbReference>
<dbReference type="Proteomes" id="UP000053664">
    <property type="component" value="Unassembled WGS sequence"/>
</dbReference>
<dbReference type="GeneID" id="19318181"/>
<feature type="region of interest" description="Disordered" evidence="1">
    <location>
        <begin position="402"/>
        <end position="448"/>
    </location>
</feature>
<feature type="compositionally biased region" description="Low complexity" evidence="1">
    <location>
        <begin position="1466"/>
        <end position="1489"/>
    </location>
</feature>
<feature type="compositionally biased region" description="Low complexity" evidence="1">
    <location>
        <begin position="1716"/>
        <end position="1735"/>
    </location>
</feature>
<sequence>MTAATASSPIPAEIRFDPYPFASRSRLSLASTDFLSLDSAGEPPASAASVAVANPRAVPNSALQRSERRCCRSDRVKDGADKALDKGFRQAGPIPTDLISPTKASAASGSRIDTASASATLDCMRAPVTADETVVFREAGPSRLPRSSGTLGDDDLPVSPLSEDSSLVSPPASTPRATSPACSGPPSPKGKGRASEEELAALDADSLSHQHQQQQQQDVQQHGLMPGLPSSTTDDALTAQSAISQELTRPLLQALDEAHRDQLEVESILSLDPAPCQGGGPHMQNRWPPPASTPPLHEQPPGNSEDDSTPTRAATAQASAERHAVQRPTASRTASGSSSNLGSDSDFQDACEVLDGAGSAQLDAAAPIAQPATAVQPSSATASSEQHIAVAIAVAAAAVAEEDSNRPVSAAQPDISRTPSTSTTGSSHAGSVDTAISSSQSTAASSCPGCAEQSCDTLKITVDGEPSVNAAQDSPLSFVSEPEALSGLDIPSSAAATSDVDVAAERAADIAAATAMAASTTDATKQPSPGQQDKAVQAKVRRYAALLELVETERNYADDLATLVLVFFDNLYTMPFFEDQPARHALVIRNSEDLLRLHQRLSARMDGVMSELGLRKGGSSSTASGGGNGSAAGSSSLLAKSDLEKALSPQADEAVIRIARLFTGTAAALQGYKVFCSRHGEALALIREAEKRHADWDAFERRCSEILRMSRAPGYGPSRPPSGASTPGVSSTSSPASYFTPLHMSSNASSATTGGGSSSTGSNSAAATPGSVHSAIRQNSSRLLFRDFLIKPVQRLCLYPLVLQTLLKHTPAGAAGYEELSTAIAQMRQVADGVDEAGRRRELELMADLITSRVESHHGVSPSFIRSLGECRLAGTLDVLHHHRTLDPLVAPLRFKYLGVFLYDGFLLMVKVKKAPTYECRQWFPLWAARLSNVDEGSNLLPHSFRLSVRSHHFELAASNARERQVWIAALSDAISNASVSPPGAESSFPSSLFLGSSSLGDGSDSDGNPCSAGATPSASRGIGASSYWDVAKETVADPLMEFFAQHAAGSVAFAETAPPLPSSVASPTSTISTTATAASPSALHGIGGTGTGGSASVAPPAATATASSAAAAATTSGTVNWFPTEILLRHASPSSRGIVDRGMVFSDAVLNARHSRDAGDISSLWLPHNQTIGSAVGTAMGFGRLSGKDTSTVKIQRRKSCVGSLESAVAGGIAGLEDGQLLFTATVMQPGSSRARPSAKSIADFTVNGGIGGDSSWKASLRKKANKVRPPSIFAPAGLTVVTDDLTSPRSPRSAKSTPTSPVQSSRDLHPIEFGSMVGGVPPPADAFLQPSSAASPSKRRQGSEDASISATSSPRPSYTPSFHSGLGSTASSIVNLRSAAAEARRRSSIYGVRETLAASFGGRRGRTRSGQTDMTDLSADASSRGVSPMSSNVALHQLHGHGAVIDDADRPPLDALTSVLSASAHEGSSASGRLRSGSRPGSLRRALTSASFSTGRKRTQSDVGTVPGARADAASATSTAAAAAAAMTGRGRVTAGRLERTDSHVTMPVDDRRGSGGSVTGIKEGLSRRFGGSNGAAANAESRPTLGGSLRRSRTMLSSGRAWLGSLSAGSAPMPTAPATAGVERVHAGKTSNGSSVAAAAIVEQDGISPKSTPTVGMAPASRFPGGNGRPPATSTPASRPLSQCRSFTDPELAAKAEGGRPLSRGREVARSESAPAVPLVAKSSSSSLSSSDSPKRGSRMLNTLRFLQSNRLSPIPLKAVAETAVEHSVTGGEAASSGAAPDNAAGTSRLGASPVKGRTSLPARLSLLDNQAVDGTTGRKA</sequence>
<dbReference type="InterPro" id="IPR051092">
    <property type="entry name" value="FYVE_RhoGEF_PH"/>
</dbReference>
<feature type="domain" description="PH" evidence="2">
    <location>
        <begin position="870"/>
        <end position="976"/>
    </location>
</feature>
<dbReference type="KEGG" id="pfp:PFL1_04074"/>
<gene>
    <name evidence="4" type="ORF">PFL1_04074</name>
</gene>
<feature type="region of interest" description="Disordered" evidence="1">
    <location>
        <begin position="1466"/>
        <end position="1512"/>
    </location>
</feature>
<dbReference type="PANTHER" id="PTHR12673">
    <property type="entry name" value="FACIOGENITAL DYSPLASIA PROTEIN"/>
    <property type="match status" value="1"/>
</dbReference>
<feature type="compositionally biased region" description="Basic and acidic residues" evidence="1">
    <location>
        <begin position="1695"/>
        <end position="1713"/>
    </location>
</feature>
<feature type="compositionally biased region" description="Polar residues" evidence="1">
    <location>
        <begin position="1675"/>
        <end position="1689"/>
    </location>
</feature>
<dbReference type="GO" id="GO:0005085">
    <property type="term" value="F:guanyl-nucleotide exchange factor activity"/>
    <property type="evidence" value="ECO:0007669"/>
    <property type="project" value="InterPro"/>
</dbReference>
<dbReference type="SMART" id="SM00325">
    <property type="entry name" value="RhoGEF"/>
    <property type="match status" value="1"/>
</dbReference>
<dbReference type="SUPFAM" id="SSF50729">
    <property type="entry name" value="PH domain-like"/>
    <property type="match status" value="1"/>
</dbReference>
<dbReference type="OrthoDB" id="1716625at2759"/>